<protein>
    <submittedName>
        <fullName evidence="1">Uncharacterized protein</fullName>
    </submittedName>
</protein>
<reference evidence="1" key="1">
    <citation type="submission" date="2023-04" db="EMBL/GenBank/DDBJ databases">
        <authorList>
            <person name="Vijverberg K."/>
            <person name="Xiong W."/>
            <person name="Schranz E."/>
        </authorList>
    </citation>
    <scope>NUCLEOTIDE SEQUENCE</scope>
</reference>
<name>A0AA35YWS2_LACSI</name>
<evidence type="ECO:0000313" key="2">
    <source>
        <dbReference type="Proteomes" id="UP001177003"/>
    </source>
</evidence>
<gene>
    <name evidence="1" type="ORF">LSALG_LOCUS21284</name>
</gene>
<evidence type="ECO:0000313" key="1">
    <source>
        <dbReference type="EMBL" id="CAI9281595.1"/>
    </source>
</evidence>
<organism evidence="1 2">
    <name type="scientific">Lactuca saligna</name>
    <name type="common">Willowleaf lettuce</name>
    <dbReference type="NCBI Taxonomy" id="75948"/>
    <lineage>
        <taxon>Eukaryota</taxon>
        <taxon>Viridiplantae</taxon>
        <taxon>Streptophyta</taxon>
        <taxon>Embryophyta</taxon>
        <taxon>Tracheophyta</taxon>
        <taxon>Spermatophyta</taxon>
        <taxon>Magnoliopsida</taxon>
        <taxon>eudicotyledons</taxon>
        <taxon>Gunneridae</taxon>
        <taxon>Pentapetalae</taxon>
        <taxon>asterids</taxon>
        <taxon>campanulids</taxon>
        <taxon>Asterales</taxon>
        <taxon>Asteraceae</taxon>
        <taxon>Cichorioideae</taxon>
        <taxon>Cichorieae</taxon>
        <taxon>Lactucinae</taxon>
        <taxon>Lactuca</taxon>
    </lineage>
</organism>
<dbReference type="AlphaFoldDB" id="A0AA35YWS2"/>
<dbReference type="Proteomes" id="UP001177003">
    <property type="component" value="Chromosome 4"/>
</dbReference>
<dbReference type="EMBL" id="OX465080">
    <property type="protein sequence ID" value="CAI9281595.1"/>
    <property type="molecule type" value="Genomic_DNA"/>
</dbReference>
<keyword evidence="2" id="KW-1185">Reference proteome</keyword>
<proteinExistence type="predicted"/>
<accession>A0AA35YWS2</accession>
<sequence>MISLEMATTLVRPPAQVIGTVSETPSFGGQLPSLKAATPFVTTQKHITIPTLNSTTPLLFPNIGGPNTPIHTTNESQQMALVIQPLTAQATNGLLALMHMFATPTNNAASGPSVAFQAQSYPSLVKGAMPTPPFTPYQQLPITHTFSTPFQLAQHYQTL</sequence>